<evidence type="ECO:0000313" key="2">
    <source>
        <dbReference type="EMBL" id="CAG8277051.1"/>
    </source>
</evidence>
<sequence length="238" mass="26549">MHFINMPLTIIIGLILGLAQRIIGAALPIAEINKTDFIVTHKASDYFPHSESDLSDFDIDVEFVGYPEATASWLISLDPHTGATDEDKARILTEIMYAKKYDEKDIDMSEEVESLLAHIAGYTDPKVLATRVDFRTDSHNAVRWASCSPYFTCISGTTCNFMLNVRKAPRSRCESHGGQNCCISWSTYHVRPGFFPFTFSVCDRKIKQQRMAYASCVGMGGGDHGGDVCFSNRARHCT</sequence>
<evidence type="ECO:0000256" key="1">
    <source>
        <dbReference type="SAM" id="SignalP"/>
    </source>
</evidence>
<feature type="chain" id="PRO_5040739973" description="Secreted protein" evidence="1">
    <location>
        <begin position="25"/>
        <end position="238"/>
    </location>
</feature>
<reference evidence="2" key="1">
    <citation type="submission" date="2021-07" db="EMBL/GenBank/DDBJ databases">
        <authorList>
            <person name="Branca A.L. A."/>
        </authorList>
    </citation>
    <scope>NUCLEOTIDE SEQUENCE</scope>
</reference>
<dbReference type="Proteomes" id="UP001152646">
    <property type="component" value="Unassembled WGS sequence"/>
</dbReference>
<gene>
    <name evidence="2" type="ORF">PSALAMII_LOCUS1367</name>
</gene>
<feature type="signal peptide" evidence="1">
    <location>
        <begin position="1"/>
        <end position="24"/>
    </location>
</feature>
<dbReference type="EMBL" id="CAJVPA010000055">
    <property type="protein sequence ID" value="CAG8277051.1"/>
    <property type="molecule type" value="Genomic_DNA"/>
</dbReference>
<dbReference type="OrthoDB" id="3853793at2759"/>
<organism evidence="2 3">
    <name type="scientific">Penicillium salamii</name>
    <dbReference type="NCBI Taxonomy" id="1612424"/>
    <lineage>
        <taxon>Eukaryota</taxon>
        <taxon>Fungi</taxon>
        <taxon>Dikarya</taxon>
        <taxon>Ascomycota</taxon>
        <taxon>Pezizomycotina</taxon>
        <taxon>Eurotiomycetes</taxon>
        <taxon>Eurotiomycetidae</taxon>
        <taxon>Eurotiales</taxon>
        <taxon>Aspergillaceae</taxon>
        <taxon>Penicillium</taxon>
    </lineage>
</organism>
<comment type="caution">
    <text evidence="2">The sequence shown here is derived from an EMBL/GenBank/DDBJ whole genome shotgun (WGS) entry which is preliminary data.</text>
</comment>
<keyword evidence="1" id="KW-0732">Signal</keyword>
<protein>
    <recommendedName>
        <fullName evidence="4">Secreted protein</fullName>
    </recommendedName>
</protein>
<proteinExistence type="predicted"/>
<dbReference type="AlphaFoldDB" id="A0A9W4IGX9"/>
<name>A0A9W4IGX9_9EURO</name>
<accession>A0A9W4IGX9</accession>
<evidence type="ECO:0000313" key="3">
    <source>
        <dbReference type="Proteomes" id="UP001152646"/>
    </source>
</evidence>
<evidence type="ECO:0008006" key="4">
    <source>
        <dbReference type="Google" id="ProtNLM"/>
    </source>
</evidence>